<dbReference type="RefSeq" id="WP_068769171.1">
    <property type="nucleotide sequence ID" value="NZ_CP109796.1"/>
</dbReference>
<dbReference type="Pfam" id="PF16930">
    <property type="entry name" value="Porin_5"/>
    <property type="match status" value="1"/>
</dbReference>
<sequence length="558" mass="61424">MTTTRKLLTFVSALSLSVGFSGLSAASADDSSESVAINLVHLLVEEGVLSKEKADALIRKAEAKAEAARPAAADGTVRVTYVPETVRQQMREDIRQDVMRQAREENWADPREVPAWTKKLRLSGDIRFRYDGSFFGGDNDPTDAINFNSLNRGSPYNASVTNTVLPPLANVNEDRARLRLRARLALDADLGEGFTAGLRLATGSDSSPVSTNQSMGADGLGSKYALWLDRAFVKYDAPALGGTKLAVTVGRFENPFFATDLVWDDDLGFDGILLQAGRRMGRWQPFATFGLFPVYNTDFNFSSRQLDKFKSDDKWLHGVQLGTGLELAKDLSLKVAAAYYSFTNIAGKLSDPLNNPNDDGSTDTRRPSFAQKGNTYMALRNNLYTGDPASPWYQQDYQYYGLGTPFRELALTARLDYARFDPVQLALEFEFVKNLAYDEDRINRLGAQNNFAEGASGLVDGGDMGWTTRLVIGQRVLEKRWDWQASIAYKYLETDAVVDGFTDSDFGLGGTNLKGFVLGASVGLSKNVNARLRWLSADNVSATSFSVDVLQIDINAKF</sequence>
<gene>
    <name evidence="2" type="ORF">AW736_05270</name>
</gene>
<dbReference type="SUPFAM" id="SSF56935">
    <property type="entry name" value="Porins"/>
    <property type="match status" value="1"/>
</dbReference>
<evidence type="ECO:0000313" key="2">
    <source>
        <dbReference type="EMBL" id="OAM91040.1"/>
    </source>
</evidence>
<dbReference type="AlphaFoldDB" id="A0A178IME0"/>
<evidence type="ECO:0000256" key="1">
    <source>
        <dbReference type="SAM" id="SignalP"/>
    </source>
</evidence>
<dbReference type="Proteomes" id="UP000078486">
    <property type="component" value="Unassembled WGS sequence"/>
</dbReference>
<proteinExistence type="predicted"/>
<reference evidence="2 3" key="1">
    <citation type="submission" date="2016-01" db="EMBL/GenBank/DDBJ databases">
        <title>High potential of lignocellulose degradation of a new Verrucomicrobia species.</title>
        <authorList>
            <person name="Wang Y."/>
            <person name="Shi Y."/>
            <person name="Qiu Z."/>
            <person name="Liu S."/>
            <person name="Yang H."/>
        </authorList>
    </citation>
    <scope>NUCLEOTIDE SEQUENCE [LARGE SCALE GENOMIC DNA]</scope>
    <source>
        <strain evidence="2 3">TSB47</strain>
    </source>
</reference>
<name>A0A178IME0_9BACT</name>
<feature type="chain" id="PRO_5008089091" description="Outer membrane receptor for ferric coprogen and ferric-rhodotorulic acid" evidence="1">
    <location>
        <begin position="29"/>
        <end position="558"/>
    </location>
</feature>
<dbReference type="OrthoDB" id="5372286at2"/>
<organism evidence="2 3">
    <name type="scientific">Termitidicoccus mucosus</name>
    <dbReference type="NCBI Taxonomy" id="1184151"/>
    <lineage>
        <taxon>Bacteria</taxon>
        <taxon>Pseudomonadati</taxon>
        <taxon>Verrucomicrobiota</taxon>
        <taxon>Opitutia</taxon>
        <taxon>Opitutales</taxon>
        <taxon>Opitutaceae</taxon>
        <taxon>Termitidicoccus</taxon>
    </lineage>
</organism>
<dbReference type="EMBL" id="LRRQ01000042">
    <property type="protein sequence ID" value="OAM91040.1"/>
    <property type="molecule type" value="Genomic_DNA"/>
</dbReference>
<evidence type="ECO:0000313" key="3">
    <source>
        <dbReference type="Proteomes" id="UP000078486"/>
    </source>
</evidence>
<dbReference type="STRING" id="1184151.AW736_05270"/>
<accession>A0A178IME0</accession>
<comment type="caution">
    <text evidence="2">The sequence shown here is derived from an EMBL/GenBank/DDBJ whole genome shotgun (WGS) entry which is preliminary data.</text>
</comment>
<keyword evidence="1" id="KW-0732">Signal</keyword>
<feature type="signal peptide" evidence="1">
    <location>
        <begin position="1"/>
        <end position="28"/>
    </location>
</feature>
<protein>
    <recommendedName>
        <fullName evidence="4">Outer membrane receptor for ferric coprogen and ferric-rhodotorulic acid</fullName>
    </recommendedName>
</protein>
<dbReference type="InterPro" id="IPR032638">
    <property type="entry name" value="Porin_5"/>
</dbReference>
<evidence type="ECO:0008006" key="4">
    <source>
        <dbReference type="Google" id="ProtNLM"/>
    </source>
</evidence>
<keyword evidence="3" id="KW-1185">Reference proteome</keyword>